<dbReference type="STRING" id="1449976.KALB_4237"/>
<dbReference type="KEGG" id="kal:KALB_4237"/>
<sequence>MPNTSSLTTRMAQLRRNYTGETLSAVLPAIRDYLVDLTADDRTHLLETLKGRTTDPLPQHLRSTLIPAASSPAQLHLEASVLDALSRAAITQPQVVWMVRPRTNEIALHPHHEALAALLRELLPREADDGLHGIAGLRARVHRRHVELYLLDSVPTATVLLPAVSYRRWSTALDKFEPATNLLRWMGNDPTPLRPVELELTHPKPHAAAASAILRRIGLFPTPPEVTTSADHPGVLALDWHDGPSTARVALDLLDDIAGLPATAACVHPGGTTHLSLNAAGARLLLRGPDLGTADDTSKEPPVPSDQTFTASAAQYCPDPEGQNLPKAEPSVRAATCTREPASQ</sequence>
<dbReference type="EMBL" id="CP007155">
    <property type="protein sequence ID" value="AHH97600.1"/>
    <property type="molecule type" value="Genomic_DNA"/>
</dbReference>
<accession>W5WA16</accession>
<evidence type="ECO:0000313" key="3">
    <source>
        <dbReference type="Proteomes" id="UP000019225"/>
    </source>
</evidence>
<gene>
    <name evidence="2" type="ORF">KALB_4237</name>
</gene>
<protein>
    <submittedName>
        <fullName evidence="2">Uncharacterized protein</fullName>
    </submittedName>
</protein>
<feature type="region of interest" description="Disordered" evidence="1">
    <location>
        <begin position="290"/>
        <end position="344"/>
    </location>
</feature>
<evidence type="ECO:0000256" key="1">
    <source>
        <dbReference type="SAM" id="MobiDB-lite"/>
    </source>
</evidence>
<proteinExistence type="predicted"/>
<dbReference type="Proteomes" id="UP000019225">
    <property type="component" value="Chromosome"/>
</dbReference>
<organism evidence="2 3">
    <name type="scientific">Kutzneria albida DSM 43870</name>
    <dbReference type="NCBI Taxonomy" id="1449976"/>
    <lineage>
        <taxon>Bacteria</taxon>
        <taxon>Bacillati</taxon>
        <taxon>Actinomycetota</taxon>
        <taxon>Actinomycetes</taxon>
        <taxon>Pseudonocardiales</taxon>
        <taxon>Pseudonocardiaceae</taxon>
        <taxon>Kutzneria</taxon>
    </lineage>
</organism>
<reference evidence="2 3" key="1">
    <citation type="journal article" date="2014" name="BMC Genomics">
        <title>Complete genome sequence of producer of the glycopeptide antibiotic Aculeximycin Kutzneria albida DSM 43870T, a representative of minor genus of Pseudonocardiaceae.</title>
        <authorList>
            <person name="Rebets Y."/>
            <person name="Tokovenko B."/>
            <person name="Lushchyk I."/>
            <person name="Ruckert C."/>
            <person name="Zaburannyi N."/>
            <person name="Bechthold A."/>
            <person name="Kalinowski J."/>
            <person name="Luzhetskyy A."/>
        </authorList>
    </citation>
    <scope>NUCLEOTIDE SEQUENCE [LARGE SCALE GENOMIC DNA]</scope>
    <source>
        <strain evidence="2">DSM 43870</strain>
    </source>
</reference>
<evidence type="ECO:0000313" key="2">
    <source>
        <dbReference type="EMBL" id="AHH97600.1"/>
    </source>
</evidence>
<dbReference type="HOGENOM" id="CLU_064701_0_0_11"/>
<dbReference type="AlphaFoldDB" id="W5WA16"/>
<keyword evidence="3" id="KW-1185">Reference proteome</keyword>
<name>W5WA16_9PSEU</name>